<organism evidence="3 4">
    <name type="scientific">Sphingobacterium siyangense</name>
    <dbReference type="NCBI Taxonomy" id="459529"/>
    <lineage>
        <taxon>Bacteria</taxon>
        <taxon>Pseudomonadati</taxon>
        <taxon>Bacteroidota</taxon>
        <taxon>Sphingobacteriia</taxon>
        <taxon>Sphingobacteriales</taxon>
        <taxon>Sphingobacteriaceae</taxon>
        <taxon>Sphingobacterium</taxon>
    </lineage>
</organism>
<dbReference type="GO" id="GO:0000156">
    <property type="term" value="F:phosphorelay response regulator activity"/>
    <property type="evidence" value="ECO:0007669"/>
    <property type="project" value="InterPro"/>
</dbReference>
<reference evidence="3 4" key="1">
    <citation type="submission" date="2016-07" db="EMBL/GenBank/DDBJ databases">
        <title>Genome analysis of Sphingobacterium siyangense T12B17.</title>
        <authorList>
            <person name="Xu D."/>
            <person name="Su Y."/>
            <person name="Zheng S."/>
        </authorList>
    </citation>
    <scope>NUCLEOTIDE SEQUENCE [LARGE SCALE GENOMIC DNA]</scope>
    <source>
        <strain evidence="3 4">T12B17</strain>
    </source>
</reference>
<dbReference type="Proteomes" id="UP000286402">
    <property type="component" value="Unassembled WGS sequence"/>
</dbReference>
<accession>A0A420FG83</accession>
<feature type="transmembrane region" description="Helical" evidence="1">
    <location>
        <begin position="7"/>
        <end position="30"/>
    </location>
</feature>
<dbReference type="GO" id="GO:0003677">
    <property type="term" value="F:DNA binding"/>
    <property type="evidence" value="ECO:0007669"/>
    <property type="project" value="InterPro"/>
</dbReference>
<evidence type="ECO:0000313" key="3">
    <source>
        <dbReference type="EMBL" id="RKF31851.1"/>
    </source>
</evidence>
<evidence type="ECO:0000259" key="2">
    <source>
        <dbReference type="PROSITE" id="PS50930"/>
    </source>
</evidence>
<dbReference type="Gene3D" id="3.30.450.20">
    <property type="entry name" value="PAS domain"/>
    <property type="match status" value="1"/>
</dbReference>
<dbReference type="PROSITE" id="PS50930">
    <property type="entry name" value="HTH_LYTTR"/>
    <property type="match status" value="1"/>
</dbReference>
<name>A0A420FG83_9SPHI</name>
<proteinExistence type="predicted"/>
<dbReference type="RefSeq" id="WP_120336084.1">
    <property type="nucleotide sequence ID" value="NZ_MCAQ01000028.1"/>
</dbReference>
<keyword evidence="3" id="KW-0418">Kinase</keyword>
<protein>
    <submittedName>
        <fullName evidence="3">Histidine kinase</fullName>
    </submittedName>
</protein>
<sequence>MNKTKLYILTFAVIALLCSLATMATLHYFYTQAKETLNEQKIQSGQREIRELGMLLEQQLEVGLPPEKVIANLQQSILNTDVQSEFVCMYNRTGIELCHPDPAFVGKKIDAGNSTFSNTTNEKRFQQVLESGQQSSGIRAFPEKMNRSSEIVSVYPVKGTDWMLASHTNIDVMQKQLKNLYSQFLTGAIVLIVLITAGCYTLIRLLYRKYELAIDLKIGGLNAEVNSLTILNKQLELRQKSDVPTVSLEEKIRKRLITYVKDEIIRIDTADIAYIVLNESIVTVLTFEGKEYTVNSSLDDLIKELDNRIFYRANRQYVINVNAIESIWIYGRNQLRIQTKPQSTASILISKNKVAEFKKWLDR</sequence>
<keyword evidence="1" id="KW-0472">Membrane</keyword>
<dbReference type="AlphaFoldDB" id="A0A420FG83"/>
<dbReference type="Gene3D" id="2.40.50.1020">
    <property type="entry name" value="LytTr DNA-binding domain"/>
    <property type="match status" value="1"/>
</dbReference>
<dbReference type="InterPro" id="IPR007492">
    <property type="entry name" value="LytTR_DNA-bd_dom"/>
</dbReference>
<dbReference type="Pfam" id="PF04397">
    <property type="entry name" value="LytTR"/>
    <property type="match status" value="1"/>
</dbReference>
<keyword evidence="1" id="KW-1133">Transmembrane helix</keyword>
<keyword evidence="4" id="KW-1185">Reference proteome</keyword>
<dbReference type="PANTHER" id="PTHR37299">
    <property type="entry name" value="TRANSCRIPTIONAL REGULATOR-RELATED"/>
    <property type="match status" value="1"/>
</dbReference>
<comment type="caution">
    <text evidence="3">The sequence shown here is derived from an EMBL/GenBank/DDBJ whole genome shotgun (WGS) entry which is preliminary data.</text>
</comment>
<gene>
    <name evidence="3" type="ORF">BCY89_16995</name>
</gene>
<dbReference type="SMART" id="SM00850">
    <property type="entry name" value="LytTR"/>
    <property type="match status" value="1"/>
</dbReference>
<dbReference type="InterPro" id="IPR046947">
    <property type="entry name" value="LytR-like"/>
</dbReference>
<evidence type="ECO:0000256" key="1">
    <source>
        <dbReference type="SAM" id="Phobius"/>
    </source>
</evidence>
<evidence type="ECO:0000313" key="4">
    <source>
        <dbReference type="Proteomes" id="UP000286402"/>
    </source>
</evidence>
<dbReference type="EMBL" id="MCAQ01000028">
    <property type="protein sequence ID" value="RKF31851.1"/>
    <property type="molecule type" value="Genomic_DNA"/>
</dbReference>
<feature type="domain" description="HTH LytTR-type" evidence="2">
    <location>
        <begin position="260"/>
        <end position="363"/>
    </location>
</feature>
<keyword evidence="3" id="KW-0808">Transferase</keyword>
<dbReference type="GO" id="GO:0016301">
    <property type="term" value="F:kinase activity"/>
    <property type="evidence" value="ECO:0007669"/>
    <property type="project" value="UniProtKB-KW"/>
</dbReference>
<feature type="transmembrane region" description="Helical" evidence="1">
    <location>
        <begin position="184"/>
        <end position="207"/>
    </location>
</feature>
<keyword evidence="1" id="KW-0812">Transmembrane</keyword>
<dbReference type="PANTHER" id="PTHR37299:SF1">
    <property type="entry name" value="STAGE 0 SPORULATION PROTEIN A HOMOLOG"/>
    <property type="match status" value="1"/>
</dbReference>